<organism evidence="5 6">
    <name type="scientific">Pseudovibrio exalbescens</name>
    <dbReference type="NCBI Taxonomy" id="197461"/>
    <lineage>
        <taxon>Bacteria</taxon>
        <taxon>Pseudomonadati</taxon>
        <taxon>Pseudomonadota</taxon>
        <taxon>Alphaproteobacteria</taxon>
        <taxon>Hyphomicrobiales</taxon>
        <taxon>Stappiaceae</taxon>
        <taxon>Pseudovibrio</taxon>
    </lineage>
</organism>
<dbReference type="SMART" id="SM00345">
    <property type="entry name" value="HTH_GNTR"/>
    <property type="match status" value="1"/>
</dbReference>
<dbReference type="GO" id="GO:0003700">
    <property type="term" value="F:DNA-binding transcription factor activity"/>
    <property type="evidence" value="ECO:0007669"/>
    <property type="project" value="InterPro"/>
</dbReference>
<dbReference type="SUPFAM" id="SSF48008">
    <property type="entry name" value="GntR ligand-binding domain-like"/>
    <property type="match status" value="1"/>
</dbReference>
<dbReference type="InterPro" id="IPR008920">
    <property type="entry name" value="TF_FadR/GntR_C"/>
</dbReference>
<dbReference type="OrthoDB" id="7173258at2"/>
<dbReference type="InterPro" id="IPR036390">
    <property type="entry name" value="WH_DNA-bd_sf"/>
</dbReference>
<dbReference type="CDD" id="cd07377">
    <property type="entry name" value="WHTH_GntR"/>
    <property type="match status" value="1"/>
</dbReference>
<dbReference type="PANTHER" id="PTHR43537">
    <property type="entry name" value="TRANSCRIPTIONAL REGULATOR, GNTR FAMILY"/>
    <property type="match status" value="1"/>
</dbReference>
<dbReference type="Pfam" id="PF00392">
    <property type="entry name" value="GntR"/>
    <property type="match status" value="1"/>
</dbReference>
<sequence>MGRPASLSNTVYAGIKHSIDTGEFPEGLKLPTEHALCDRFGVSRPVIRSVMDRLRQEGVIETIRGSGSFVIKGGETSAAPEPPVTRYQVADISDIMECQETRQIFESEMAALAAERWNEQDMAELETALNQILKEHRRSGDIVEADYQFHRAIIKAAKNAYALVVFETMREQVLLGMSMSRGIYNVLPEYATRHGLQEHVDMLDAIRDRDPESARAIMRRHIAFFGEKVQQARV</sequence>
<dbReference type="STRING" id="197461.A3843_00275"/>
<evidence type="ECO:0000256" key="3">
    <source>
        <dbReference type="ARBA" id="ARBA00023163"/>
    </source>
</evidence>
<evidence type="ECO:0000259" key="4">
    <source>
        <dbReference type="PROSITE" id="PS50949"/>
    </source>
</evidence>
<dbReference type="InterPro" id="IPR036388">
    <property type="entry name" value="WH-like_DNA-bd_sf"/>
</dbReference>
<keyword evidence="2" id="KW-0238">DNA-binding</keyword>
<dbReference type="Gene3D" id="1.20.120.530">
    <property type="entry name" value="GntR ligand-binding domain-like"/>
    <property type="match status" value="1"/>
</dbReference>
<dbReference type="Pfam" id="PF07729">
    <property type="entry name" value="FCD"/>
    <property type="match status" value="1"/>
</dbReference>
<dbReference type="EMBL" id="LVVZ01000045">
    <property type="protein sequence ID" value="OKL42378.1"/>
    <property type="molecule type" value="Genomic_DNA"/>
</dbReference>
<protein>
    <submittedName>
        <fullName evidence="5">GntR family transcriptional regulator</fullName>
    </submittedName>
</protein>
<keyword evidence="6" id="KW-1185">Reference proteome</keyword>
<dbReference type="PROSITE" id="PS50949">
    <property type="entry name" value="HTH_GNTR"/>
    <property type="match status" value="1"/>
</dbReference>
<dbReference type="PRINTS" id="PR00035">
    <property type="entry name" value="HTHGNTR"/>
</dbReference>
<evidence type="ECO:0000313" key="5">
    <source>
        <dbReference type="EMBL" id="OKL42378.1"/>
    </source>
</evidence>
<name>A0A1U7JCF0_9HYPH</name>
<dbReference type="PANTHER" id="PTHR43537:SF5">
    <property type="entry name" value="UXU OPERON TRANSCRIPTIONAL REGULATOR"/>
    <property type="match status" value="1"/>
</dbReference>
<gene>
    <name evidence="5" type="ORF">A3843_00275</name>
</gene>
<keyword evidence="1" id="KW-0805">Transcription regulation</keyword>
<evidence type="ECO:0000256" key="1">
    <source>
        <dbReference type="ARBA" id="ARBA00023015"/>
    </source>
</evidence>
<dbReference type="Proteomes" id="UP000185783">
    <property type="component" value="Unassembled WGS sequence"/>
</dbReference>
<evidence type="ECO:0000256" key="2">
    <source>
        <dbReference type="ARBA" id="ARBA00023125"/>
    </source>
</evidence>
<dbReference type="SUPFAM" id="SSF46785">
    <property type="entry name" value="Winged helix' DNA-binding domain"/>
    <property type="match status" value="1"/>
</dbReference>
<reference evidence="5 6" key="1">
    <citation type="submission" date="2016-03" db="EMBL/GenBank/DDBJ databases">
        <title>Genome sequence of Nesiotobacter sp. nov., a moderately halophilic alphaproteobacterium isolated from the Yellow Sea, China.</title>
        <authorList>
            <person name="Zhang G."/>
            <person name="Zhang R."/>
        </authorList>
    </citation>
    <scope>NUCLEOTIDE SEQUENCE [LARGE SCALE GENOMIC DNA]</scope>
    <source>
        <strain evidence="5 6">WB1-6</strain>
    </source>
</reference>
<accession>A0A1U7JCF0</accession>
<dbReference type="Gene3D" id="1.10.10.10">
    <property type="entry name" value="Winged helix-like DNA-binding domain superfamily/Winged helix DNA-binding domain"/>
    <property type="match status" value="1"/>
</dbReference>
<dbReference type="SMART" id="SM00895">
    <property type="entry name" value="FCD"/>
    <property type="match status" value="1"/>
</dbReference>
<comment type="caution">
    <text evidence="5">The sequence shown here is derived from an EMBL/GenBank/DDBJ whole genome shotgun (WGS) entry which is preliminary data.</text>
</comment>
<dbReference type="InterPro" id="IPR011711">
    <property type="entry name" value="GntR_C"/>
</dbReference>
<feature type="domain" description="HTH gntR-type" evidence="4">
    <location>
        <begin position="5"/>
        <end position="73"/>
    </location>
</feature>
<keyword evidence="3" id="KW-0804">Transcription</keyword>
<proteinExistence type="predicted"/>
<evidence type="ECO:0000313" key="6">
    <source>
        <dbReference type="Proteomes" id="UP000185783"/>
    </source>
</evidence>
<dbReference type="AlphaFoldDB" id="A0A1U7JCF0"/>
<dbReference type="RefSeq" id="WP_028482184.1">
    <property type="nucleotide sequence ID" value="NZ_LVVZ01000045.1"/>
</dbReference>
<dbReference type="InterPro" id="IPR000524">
    <property type="entry name" value="Tscrpt_reg_HTH_GntR"/>
</dbReference>
<dbReference type="GO" id="GO:0003677">
    <property type="term" value="F:DNA binding"/>
    <property type="evidence" value="ECO:0007669"/>
    <property type="project" value="UniProtKB-KW"/>
</dbReference>